<dbReference type="InterPro" id="IPR047111">
    <property type="entry name" value="YbaP-like"/>
</dbReference>
<dbReference type="AlphaFoldDB" id="A0A0B3RQ35"/>
<accession>A0A0B3RQ35</accession>
<keyword evidence="1" id="KW-0732">Signal</keyword>
<comment type="caution">
    <text evidence="2">The sequence shown here is derived from an EMBL/GenBank/DDBJ whole genome shotgun (WGS) entry which is preliminary data.</text>
</comment>
<dbReference type="PANTHER" id="PTHR40590">
    <property type="entry name" value="CYTOPLASMIC PROTEIN-RELATED"/>
    <property type="match status" value="1"/>
</dbReference>
<keyword evidence="3" id="KW-1185">Reference proteome</keyword>
<protein>
    <submittedName>
        <fullName evidence="2">GumN family protein</fullName>
    </submittedName>
</protein>
<gene>
    <name evidence="2" type="ORF">OA50_02292</name>
</gene>
<feature type="chain" id="PRO_5002084635" evidence="1">
    <location>
        <begin position="21"/>
        <end position="330"/>
    </location>
</feature>
<organism evidence="2 3">
    <name type="scientific">Mameliella alba</name>
    <dbReference type="NCBI Taxonomy" id="561184"/>
    <lineage>
        <taxon>Bacteria</taxon>
        <taxon>Pseudomonadati</taxon>
        <taxon>Pseudomonadota</taxon>
        <taxon>Alphaproteobacteria</taxon>
        <taxon>Rhodobacterales</taxon>
        <taxon>Roseobacteraceae</taxon>
        <taxon>Mameliella</taxon>
    </lineage>
</organism>
<dbReference type="RefSeq" id="WP_069086683.1">
    <property type="nucleotide sequence ID" value="NZ_JSUQ01000008.1"/>
</dbReference>
<evidence type="ECO:0000313" key="2">
    <source>
        <dbReference type="EMBL" id="KHQ53265.1"/>
    </source>
</evidence>
<evidence type="ECO:0000256" key="1">
    <source>
        <dbReference type="SAM" id="SignalP"/>
    </source>
</evidence>
<sequence>MRLILIALTLLGLCTAPLYASCQGRDLMGTLTDSERARFEDQLAATPYAQGNHWRATRGDQTLHLVGTLHLGDPRMDAPAERLAPLVEGADLLLLEMAAPEKEALETALKTRMDMLLLPDNTLPELLPEDEWDRLSQAMRLRGMPPFMAARMRPWYVSILLAIPPCMTAQLAEANGLDARLERAALAAGVPTQSLEPYETGFAAFSDMPLDTQLLMVRSALSTPEDGENLFETMLTAYFGEAHAASQIVLEVLSPRLTPLTPAENAQVFEVLDDALISGRNRAWIPVLTEALDNSEGYVVAAFGAAHLAGEHGVLQLLENEGFALERVPF</sequence>
<dbReference type="PANTHER" id="PTHR40590:SF1">
    <property type="entry name" value="CYTOPLASMIC PROTEIN"/>
    <property type="match status" value="1"/>
</dbReference>
<reference evidence="2 3" key="1">
    <citation type="submission" date="2014-10" db="EMBL/GenBank/DDBJ databases">
        <title>Genome sequence of Ponticoccus sp. strain UMTAT08 isolated from clonal culture of toxic dinoflagellate Alexandrium tamiyavanichii.</title>
        <authorList>
            <person name="Gan H.Y."/>
            <person name="Muhd D.-D."/>
            <person name="Mohd Noor M.E."/>
            <person name="Yeong Y.S."/>
            <person name="Usup G."/>
        </authorList>
    </citation>
    <scope>NUCLEOTIDE SEQUENCE [LARGE SCALE GENOMIC DNA]</scope>
    <source>
        <strain evidence="2 3">UMTAT08</strain>
    </source>
</reference>
<proteinExistence type="predicted"/>
<dbReference type="Pfam" id="PF01963">
    <property type="entry name" value="TraB_PrgY_gumN"/>
    <property type="match status" value="1"/>
</dbReference>
<dbReference type="CDD" id="cd14789">
    <property type="entry name" value="Tiki"/>
    <property type="match status" value="1"/>
</dbReference>
<evidence type="ECO:0000313" key="3">
    <source>
        <dbReference type="Proteomes" id="UP000030960"/>
    </source>
</evidence>
<feature type="signal peptide" evidence="1">
    <location>
        <begin position="1"/>
        <end position="20"/>
    </location>
</feature>
<dbReference type="Proteomes" id="UP000030960">
    <property type="component" value="Unassembled WGS sequence"/>
</dbReference>
<dbReference type="EMBL" id="JSUQ01000008">
    <property type="protein sequence ID" value="KHQ53265.1"/>
    <property type="molecule type" value="Genomic_DNA"/>
</dbReference>
<name>A0A0B3RQ35_9RHOB</name>
<dbReference type="InterPro" id="IPR002816">
    <property type="entry name" value="TraB/PrgY/GumN_fam"/>
</dbReference>
<dbReference type="STRING" id="561184.SAMN05216376_11476"/>